<reference evidence="2" key="1">
    <citation type="submission" date="2014-09" db="EMBL/GenBank/DDBJ databases">
        <authorList>
            <person name="Magalhaes I.L.F."/>
            <person name="Oliveira U."/>
            <person name="Santos F.R."/>
            <person name="Vidigal T.H.D.A."/>
            <person name="Brescovit A.D."/>
            <person name="Santos A.J."/>
        </authorList>
    </citation>
    <scope>NUCLEOTIDE SEQUENCE</scope>
    <source>
        <tissue evidence="2">Shoot tissue taken approximately 20 cm above the soil surface</tissue>
    </source>
</reference>
<accession>A0A0A9EZB7</accession>
<protein>
    <submittedName>
        <fullName evidence="2">Uncharacterized protein</fullName>
    </submittedName>
</protein>
<evidence type="ECO:0000256" key="1">
    <source>
        <dbReference type="SAM" id="MobiDB-lite"/>
    </source>
</evidence>
<feature type="region of interest" description="Disordered" evidence="1">
    <location>
        <begin position="1"/>
        <end position="44"/>
    </location>
</feature>
<dbReference type="AlphaFoldDB" id="A0A0A9EZB7"/>
<proteinExistence type="predicted"/>
<name>A0A0A9EZB7_ARUDO</name>
<sequence>MSVSAGTERAHSSDMSVSMAAPRGRSERSTGGSESDATAGGSDARNARCVADAVDAKVRSVAVAPCRDARRLASSASGIRWPIPGVTSIATCGGGAPAAEPLPLQHEPFSIIGAALSVELTVFPGGVWLARC</sequence>
<dbReference type="EMBL" id="GBRH01193572">
    <property type="protein sequence ID" value="JAE04324.1"/>
    <property type="molecule type" value="Transcribed_RNA"/>
</dbReference>
<organism evidence="2">
    <name type="scientific">Arundo donax</name>
    <name type="common">Giant reed</name>
    <name type="synonym">Donax arundinaceus</name>
    <dbReference type="NCBI Taxonomy" id="35708"/>
    <lineage>
        <taxon>Eukaryota</taxon>
        <taxon>Viridiplantae</taxon>
        <taxon>Streptophyta</taxon>
        <taxon>Embryophyta</taxon>
        <taxon>Tracheophyta</taxon>
        <taxon>Spermatophyta</taxon>
        <taxon>Magnoliopsida</taxon>
        <taxon>Liliopsida</taxon>
        <taxon>Poales</taxon>
        <taxon>Poaceae</taxon>
        <taxon>PACMAD clade</taxon>
        <taxon>Arundinoideae</taxon>
        <taxon>Arundineae</taxon>
        <taxon>Arundo</taxon>
    </lineage>
</organism>
<reference evidence="2" key="2">
    <citation type="journal article" date="2015" name="Data Brief">
        <title>Shoot transcriptome of the giant reed, Arundo donax.</title>
        <authorList>
            <person name="Barrero R.A."/>
            <person name="Guerrero F.D."/>
            <person name="Moolhuijzen P."/>
            <person name="Goolsby J.A."/>
            <person name="Tidwell J."/>
            <person name="Bellgard S.E."/>
            <person name="Bellgard M.I."/>
        </authorList>
    </citation>
    <scope>NUCLEOTIDE SEQUENCE</scope>
    <source>
        <tissue evidence="2">Shoot tissue taken approximately 20 cm above the soil surface</tissue>
    </source>
</reference>
<evidence type="ECO:0000313" key="2">
    <source>
        <dbReference type="EMBL" id="JAE04324.1"/>
    </source>
</evidence>